<dbReference type="Proteomes" id="UP001189624">
    <property type="component" value="Chromosome 6"/>
</dbReference>
<feature type="chain" id="PRO_5041717180" evidence="1">
    <location>
        <begin position="21"/>
        <end position="75"/>
    </location>
</feature>
<dbReference type="Gramene" id="rna-AYBTSS11_LOCUS18749">
    <property type="protein sequence ID" value="CAJ1961478.1"/>
    <property type="gene ID" value="gene-AYBTSS11_LOCUS18749"/>
</dbReference>
<dbReference type="EMBL" id="OY731403">
    <property type="protein sequence ID" value="CAJ1961478.1"/>
    <property type="molecule type" value="Genomic_DNA"/>
</dbReference>
<organism evidence="2 3">
    <name type="scientific">Sphenostylis stenocarpa</name>
    <dbReference type="NCBI Taxonomy" id="92480"/>
    <lineage>
        <taxon>Eukaryota</taxon>
        <taxon>Viridiplantae</taxon>
        <taxon>Streptophyta</taxon>
        <taxon>Embryophyta</taxon>
        <taxon>Tracheophyta</taxon>
        <taxon>Spermatophyta</taxon>
        <taxon>Magnoliopsida</taxon>
        <taxon>eudicotyledons</taxon>
        <taxon>Gunneridae</taxon>
        <taxon>Pentapetalae</taxon>
        <taxon>rosids</taxon>
        <taxon>fabids</taxon>
        <taxon>Fabales</taxon>
        <taxon>Fabaceae</taxon>
        <taxon>Papilionoideae</taxon>
        <taxon>50 kb inversion clade</taxon>
        <taxon>NPAAA clade</taxon>
        <taxon>indigoferoid/millettioid clade</taxon>
        <taxon>Phaseoleae</taxon>
        <taxon>Sphenostylis</taxon>
    </lineage>
</organism>
<evidence type="ECO:0000313" key="3">
    <source>
        <dbReference type="Proteomes" id="UP001189624"/>
    </source>
</evidence>
<protein>
    <submittedName>
        <fullName evidence="2">Uncharacterized protein</fullName>
    </submittedName>
</protein>
<feature type="signal peptide" evidence="1">
    <location>
        <begin position="1"/>
        <end position="20"/>
    </location>
</feature>
<evidence type="ECO:0000256" key="1">
    <source>
        <dbReference type="SAM" id="SignalP"/>
    </source>
</evidence>
<reference evidence="2" key="1">
    <citation type="submission" date="2023-10" db="EMBL/GenBank/DDBJ databases">
        <authorList>
            <person name="Domelevo Entfellner J.-B."/>
        </authorList>
    </citation>
    <scope>NUCLEOTIDE SEQUENCE</scope>
</reference>
<gene>
    <name evidence="2" type="ORF">AYBTSS11_LOCUS18749</name>
</gene>
<keyword evidence="1" id="KW-0732">Signal</keyword>
<dbReference type="AlphaFoldDB" id="A0AA86T2T4"/>
<proteinExistence type="predicted"/>
<name>A0AA86T2T4_9FABA</name>
<accession>A0AA86T2T4</accession>
<sequence>MHAIHGILSGSLHILDYAVAAVLQTTELVLDSHQDNTMFLQAQMGIFTIYLEEYVHLDYTSMMICETSARVPLYV</sequence>
<evidence type="ECO:0000313" key="2">
    <source>
        <dbReference type="EMBL" id="CAJ1961478.1"/>
    </source>
</evidence>
<keyword evidence="3" id="KW-1185">Reference proteome</keyword>